<proteinExistence type="predicted"/>
<dbReference type="KEGG" id="rjg:CCGE525_24730"/>
<sequence length="68" mass="7365">MFWQIARLVDSIVENPAIGDDELIIAIDHLNKTLKAAATGAISQPPTDALHVKQVLEHVALQRGLPLS</sequence>
<gene>
    <name evidence="1" type="ORF">CCGE525_24730</name>
</gene>
<protein>
    <submittedName>
        <fullName evidence="1">Uncharacterized protein</fullName>
    </submittedName>
</protein>
<dbReference type="OrthoDB" id="9850872at2"/>
<dbReference type="RefSeq" id="WP_120707000.1">
    <property type="nucleotide sequence ID" value="NZ_CP032695.1"/>
</dbReference>
<evidence type="ECO:0000313" key="2">
    <source>
        <dbReference type="Proteomes" id="UP000282195"/>
    </source>
</evidence>
<keyword evidence="2" id="KW-1185">Reference proteome</keyword>
<dbReference type="Proteomes" id="UP000282195">
    <property type="component" value="Plasmid pRCCGE525c"/>
</dbReference>
<keyword evidence="1" id="KW-0614">Plasmid</keyword>
<dbReference type="EMBL" id="CP032695">
    <property type="protein sequence ID" value="AYG62063.1"/>
    <property type="molecule type" value="Genomic_DNA"/>
</dbReference>
<accession>A0A387FUJ8</accession>
<reference evidence="1 2" key="1">
    <citation type="submission" date="2018-10" db="EMBL/GenBank/DDBJ databases">
        <title>Rhizobium etli, R. leguminosarum and a new Rhizobium genospecies from Phaseolus dumosus.</title>
        <authorList>
            <person name="Ramirez-Puebla S.T."/>
            <person name="Rogel-Hernandez M.A."/>
            <person name="Guerrero G."/>
            <person name="Ormeno-Orrillo E."/>
            <person name="Martinez-Romero J.C."/>
            <person name="Negrete-Yankelevich S."/>
            <person name="Martinez-Romero E."/>
        </authorList>
    </citation>
    <scope>NUCLEOTIDE SEQUENCE [LARGE SCALE GENOMIC DNA]</scope>
    <source>
        <strain evidence="1 2">CCGE525</strain>
        <plasmid evidence="2">prccge525c</plasmid>
    </source>
</reference>
<name>A0A387FUJ8_9HYPH</name>
<dbReference type="AlphaFoldDB" id="A0A387FUJ8"/>
<geneLocation type="plasmid" evidence="2">
    <name>prccge525c</name>
</geneLocation>
<organism evidence="1 2">
    <name type="scientific">Rhizobium jaguaris</name>
    <dbReference type="NCBI Taxonomy" id="1312183"/>
    <lineage>
        <taxon>Bacteria</taxon>
        <taxon>Pseudomonadati</taxon>
        <taxon>Pseudomonadota</taxon>
        <taxon>Alphaproteobacteria</taxon>
        <taxon>Hyphomicrobiales</taxon>
        <taxon>Rhizobiaceae</taxon>
        <taxon>Rhizobium/Agrobacterium group</taxon>
        <taxon>Rhizobium</taxon>
    </lineage>
</organism>
<evidence type="ECO:0000313" key="1">
    <source>
        <dbReference type="EMBL" id="AYG62063.1"/>
    </source>
</evidence>